<reference evidence="2 3" key="1">
    <citation type="journal article" date="2013" name="Genome Biol.">
        <title>The genome sequence of the most widely cultivated cacao type and its use to identify candidate genes regulating pod color.</title>
        <authorList>
            <person name="Motamayor J.C."/>
            <person name="Mockaitis K."/>
            <person name="Schmutz J."/>
            <person name="Haiminen N."/>
            <person name="Iii D.L."/>
            <person name="Cornejo O."/>
            <person name="Findley S.D."/>
            <person name="Zheng P."/>
            <person name="Utro F."/>
            <person name="Royaert S."/>
            <person name="Saski C."/>
            <person name="Jenkins J."/>
            <person name="Podicheti R."/>
            <person name="Zhao M."/>
            <person name="Scheffler B.E."/>
            <person name="Stack J.C."/>
            <person name="Feltus F.A."/>
            <person name="Mustiga G.M."/>
            <person name="Amores F."/>
            <person name="Phillips W."/>
            <person name="Marelli J.P."/>
            <person name="May G.D."/>
            <person name="Shapiro H."/>
            <person name="Ma J."/>
            <person name="Bustamante C.D."/>
            <person name="Schnell R.J."/>
            <person name="Main D."/>
            <person name="Gilbert D."/>
            <person name="Parida L."/>
            <person name="Kuhn D.N."/>
        </authorList>
    </citation>
    <scope>NUCLEOTIDE SEQUENCE [LARGE SCALE GENOMIC DNA]</scope>
    <source>
        <strain evidence="3">cv. Matina 1-6</strain>
    </source>
</reference>
<dbReference type="AlphaFoldDB" id="A0A061G8Q4"/>
<evidence type="ECO:0000313" key="2">
    <source>
        <dbReference type="EMBL" id="EOY26215.1"/>
    </source>
</evidence>
<evidence type="ECO:0000313" key="3">
    <source>
        <dbReference type="Proteomes" id="UP000026915"/>
    </source>
</evidence>
<organism evidence="2 3">
    <name type="scientific">Theobroma cacao</name>
    <name type="common">Cacao</name>
    <name type="synonym">Cocoa</name>
    <dbReference type="NCBI Taxonomy" id="3641"/>
    <lineage>
        <taxon>Eukaryota</taxon>
        <taxon>Viridiplantae</taxon>
        <taxon>Streptophyta</taxon>
        <taxon>Embryophyta</taxon>
        <taxon>Tracheophyta</taxon>
        <taxon>Spermatophyta</taxon>
        <taxon>Magnoliopsida</taxon>
        <taxon>eudicotyledons</taxon>
        <taxon>Gunneridae</taxon>
        <taxon>Pentapetalae</taxon>
        <taxon>rosids</taxon>
        <taxon>malvids</taxon>
        <taxon>Malvales</taxon>
        <taxon>Malvaceae</taxon>
        <taxon>Byttnerioideae</taxon>
        <taxon>Theobroma</taxon>
    </lineage>
</organism>
<protein>
    <recommendedName>
        <fullName evidence="4">Transposase MuDR plant domain-containing protein</fullName>
    </recommendedName>
</protein>
<sequence>MQPSPGNVVSPLPFAKDTVMVVSDGSASDQMDDDYEEDDTTDWNDEMDNNCEDNYVGRHDDCSKEDKGDNNDILDCNNSDGSTEHGTIVVFKDVQYNDLIYNNPIADDNGISSPDDKHFEVRVKQSCQAHFKIACKDKAFKFAVCAPKLPKGDYWQVCMFHKHLGVKNAVEKVYQDAYHDLCSYHLGKNLKNRFKCEDVTTIFTLATNCYRVTDFNRHMNKLKHLRKNAYDHLKKLYPKR</sequence>
<evidence type="ECO:0008006" key="4">
    <source>
        <dbReference type="Google" id="ProtNLM"/>
    </source>
</evidence>
<dbReference type="EMBL" id="CM001884">
    <property type="protein sequence ID" value="EOY26215.1"/>
    <property type="molecule type" value="Genomic_DNA"/>
</dbReference>
<dbReference type="Gramene" id="EOY26215">
    <property type="protein sequence ID" value="EOY26215"/>
    <property type="gene ID" value="TCM_027653"/>
</dbReference>
<name>A0A061G8Q4_THECC</name>
<feature type="compositionally biased region" description="Acidic residues" evidence="1">
    <location>
        <begin position="30"/>
        <end position="49"/>
    </location>
</feature>
<feature type="region of interest" description="Disordered" evidence="1">
    <location>
        <begin position="23"/>
        <end position="49"/>
    </location>
</feature>
<gene>
    <name evidence="2" type="ORF">TCM_027653</name>
</gene>
<accession>A0A061G8Q4</accession>
<evidence type="ECO:0000256" key="1">
    <source>
        <dbReference type="SAM" id="MobiDB-lite"/>
    </source>
</evidence>
<keyword evidence="3" id="KW-1185">Reference proteome</keyword>
<dbReference type="HOGENOM" id="CLU_101185_0_0_1"/>
<dbReference type="Proteomes" id="UP000026915">
    <property type="component" value="Chromosome 6"/>
</dbReference>
<dbReference type="InParanoid" id="A0A061G8Q4"/>
<proteinExistence type="predicted"/>